<gene>
    <name evidence="1" type="ORF">EV194_10410</name>
</gene>
<sequence>MTQKNTIDDESLQQGKRFDKDYFDELLGRIRKIRAS</sequence>
<dbReference type="AlphaFoldDB" id="A0A4R2GJ06"/>
<comment type="caution">
    <text evidence="1">The sequence shown here is derived from an EMBL/GenBank/DDBJ whole genome shotgun (WGS) entry which is preliminary data.</text>
</comment>
<name>A0A4R2GJ06_9BACT</name>
<dbReference type="EMBL" id="SLWK01000004">
    <property type="protein sequence ID" value="TCO08699.1"/>
    <property type="molecule type" value="Genomic_DNA"/>
</dbReference>
<keyword evidence="2" id="KW-1185">Reference proteome</keyword>
<proteinExistence type="predicted"/>
<protein>
    <submittedName>
        <fullName evidence="1">Virulence RhuM family protein</fullName>
    </submittedName>
</protein>
<organism evidence="1 2">
    <name type="scientific">Natronoflexus pectinivorans</name>
    <dbReference type="NCBI Taxonomy" id="682526"/>
    <lineage>
        <taxon>Bacteria</taxon>
        <taxon>Pseudomonadati</taxon>
        <taxon>Bacteroidota</taxon>
        <taxon>Bacteroidia</taxon>
        <taxon>Marinilabiliales</taxon>
        <taxon>Marinilabiliaceae</taxon>
        <taxon>Natronoflexus</taxon>
    </lineage>
</organism>
<evidence type="ECO:0000313" key="1">
    <source>
        <dbReference type="EMBL" id="TCO08699.1"/>
    </source>
</evidence>
<evidence type="ECO:0000313" key="2">
    <source>
        <dbReference type="Proteomes" id="UP000295221"/>
    </source>
</evidence>
<accession>A0A4R2GJ06</accession>
<reference evidence="1 2" key="1">
    <citation type="submission" date="2019-03" db="EMBL/GenBank/DDBJ databases">
        <title>Genomic Encyclopedia of Type Strains, Phase IV (KMG-IV): sequencing the most valuable type-strain genomes for metagenomic binning, comparative biology and taxonomic classification.</title>
        <authorList>
            <person name="Goeker M."/>
        </authorList>
    </citation>
    <scope>NUCLEOTIDE SEQUENCE [LARGE SCALE GENOMIC DNA]</scope>
    <source>
        <strain evidence="1 2">DSM 24179</strain>
    </source>
</reference>
<dbReference type="Proteomes" id="UP000295221">
    <property type="component" value="Unassembled WGS sequence"/>
</dbReference>